<dbReference type="PANTHER" id="PTHR30537:SF5">
    <property type="entry name" value="HTH-TYPE TRANSCRIPTIONAL ACTIVATOR TTDR-RELATED"/>
    <property type="match status" value="1"/>
</dbReference>
<dbReference type="InterPro" id="IPR000847">
    <property type="entry name" value="LysR_HTH_N"/>
</dbReference>
<keyword evidence="3" id="KW-0238">DNA-binding</keyword>
<dbReference type="PROSITE" id="PS50931">
    <property type="entry name" value="HTH_LYSR"/>
    <property type="match status" value="1"/>
</dbReference>
<evidence type="ECO:0000256" key="2">
    <source>
        <dbReference type="ARBA" id="ARBA00023015"/>
    </source>
</evidence>
<name>A0A1N7S2W0_9BURK</name>
<dbReference type="Proteomes" id="UP000195569">
    <property type="component" value="Unassembled WGS sequence"/>
</dbReference>
<dbReference type="Pfam" id="PF03466">
    <property type="entry name" value="LysR_substrate"/>
    <property type="match status" value="1"/>
</dbReference>
<evidence type="ECO:0000313" key="6">
    <source>
        <dbReference type="EMBL" id="SIT41735.1"/>
    </source>
</evidence>
<evidence type="ECO:0000256" key="1">
    <source>
        <dbReference type="ARBA" id="ARBA00009437"/>
    </source>
</evidence>
<comment type="similarity">
    <text evidence="1">Belongs to the LysR transcriptional regulatory family.</text>
</comment>
<comment type="caution">
    <text evidence="6">The sequence shown here is derived from an EMBL/GenBank/DDBJ whole genome shotgun (WGS) entry which is preliminary data.</text>
</comment>
<dbReference type="InterPro" id="IPR005119">
    <property type="entry name" value="LysR_subst-bd"/>
</dbReference>
<dbReference type="Gene3D" id="3.40.190.290">
    <property type="match status" value="1"/>
</dbReference>
<feature type="domain" description="HTH lysR-type" evidence="5">
    <location>
        <begin position="1"/>
        <end position="53"/>
    </location>
</feature>
<dbReference type="FunFam" id="1.10.10.10:FF:000001">
    <property type="entry name" value="LysR family transcriptional regulator"/>
    <property type="match status" value="1"/>
</dbReference>
<protein>
    <submittedName>
        <fullName evidence="6">Transcriptional regulator</fullName>
    </submittedName>
</protein>
<gene>
    <name evidence="6" type="ORF">BN2476_300167</name>
</gene>
<dbReference type="PANTHER" id="PTHR30537">
    <property type="entry name" value="HTH-TYPE TRANSCRIPTIONAL REGULATOR"/>
    <property type="match status" value="1"/>
</dbReference>
<dbReference type="GO" id="GO:0043565">
    <property type="term" value="F:sequence-specific DNA binding"/>
    <property type="evidence" value="ECO:0007669"/>
    <property type="project" value="TreeGrafter"/>
</dbReference>
<dbReference type="GO" id="GO:0003700">
    <property type="term" value="F:DNA-binding transcription factor activity"/>
    <property type="evidence" value="ECO:0007669"/>
    <property type="project" value="InterPro"/>
</dbReference>
<dbReference type="CDD" id="cd08422">
    <property type="entry name" value="PBP2_CrgA_like"/>
    <property type="match status" value="1"/>
</dbReference>
<sequence>MRTFVRVAQEGSFTAAAEILNTSPPGVSRAIAALESHLRARLFNRSTRRVVLTETGKQYLARCAQILALVDDAEGQAADAQLRPMGHLRVHSSASLGQSYIVPAIVQYQRAFPTVAVGLTLSQHTPDLIEDGYDVTIQASVLELPDSSLVAHKLGTVYSVLCAAPEYLQVNGSPTSPSELQTHSCFQPLSSAFPRDRWLLEGPDGVEKLSLAEPSLTINVAEALGVALREGIGIGALPMSTAAPAFRDRSLVRVLPEYRLQGLKLYAMYASRQYLDAKVKTFVDFIRDAVPQRLEEDIAQLR</sequence>
<evidence type="ECO:0000313" key="7">
    <source>
        <dbReference type="Proteomes" id="UP000195569"/>
    </source>
</evidence>
<dbReference type="EMBL" id="CYGY02000030">
    <property type="protein sequence ID" value="SIT41735.1"/>
    <property type="molecule type" value="Genomic_DNA"/>
</dbReference>
<dbReference type="PRINTS" id="PR00039">
    <property type="entry name" value="HTHLYSR"/>
</dbReference>
<organism evidence="6 7">
    <name type="scientific">Paraburkholderia piptadeniae</name>
    <dbReference type="NCBI Taxonomy" id="1701573"/>
    <lineage>
        <taxon>Bacteria</taxon>
        <taxon>Pseudomonadati</taxon>
        <taxon>Pseudomonadota</taxon>
        <taxon>Betaproteobacteria</taxon>
        <taxon>Burkholderiales</taxon>
        <taxon>Burkholderiaceae</taxon>
        <taxon>Paraburkholderia</taxon>
    </lineage>
</organism>
<keyword evidence="4" id="KW-0804">Transcription</keyword>
<reference evidence="6" key="1">
    <citation type="submission" date="2016-12" db="EMBL/GenBank/DDBJ databases">
        <authorList>
            <person name="Moulin L."/>
        </authorList>
    </citation>
    <scope>NUCLEOTIDE SEQUENCE [LARGE SCALE GENOMIC DNA]</scope>
    <source>
        <strain evidence="6">STM 7183</strain>
    </source>
</reference>
<dbReference type="SUPFAM" id="SSF46785">
    <property type="entry name" value="Winged helix' DNA-binding domain"/>
    <property type="match status" value="1"/>
</dbReference>
<evidence type="ECO:0000259" key="5">
    <source>
        <dbReference type="PROSITE" id="PS50931"/>
    </source>
</evidence>
<dbReference type="Gene3D" id="1.10.10.10">
    <property type="entry name" value="Winged helix-like DNA-binding domain superfamily/Winged helix DNA-binding domain"/>
    <property type="match status" value="1"/>
</dbReference>
<proteinExistence type="inferred from homology"/>
<dbReference type="AlphaFoldDB" id="A0A1N7S2W0"/>
<dbReference type="SUPFAM" id="SSF53850">
    <property type="entry name" value="Periplasmic binding protein-like II"/>
    <property type="match status" value="1"/>
</dbReference>
<evidence type="ECO:0000256" key="3">
    <source>
        <dbReference type="ARBA" id="ARBA00023125"/>
    </source>
</evidence>
<dbReference type="InterPro" id="IPR036390">
    <property type="entry name" value="WH_DNA-bd_sf"/>
</dbReference>
<dbReference type="GO" id="GO:0006351">
    <property type="term" value="P:DNA-templated transcription"/>
    <property type="evidence" value="ECO:0007669"/>
    <property type="project" value="TreeGrafter"/>
</dbReference>
<evidence type="ECO:0000256" key="4">
    <source>
        <dbReference type="ARBA" id="ARBA00023163"/>
    </source>
</evidence>
<keyword evidence="7" id="KW-1185">Reference proteome</keyword>
<dbReference type="InterPro" id="IPR036388">
    <property type="entry name" value="WH-like_DNA-bd_sf"/>
</dbReference>
<keyword evidence="2" id="KW-0805">Transcription regulation</keyword>
<dbReference type="InterPro" id="IPR058163">
    <property type="entry name" value="LysR-type_TF_proteobact-type"/>
</dbReference>
<accession>A0A1N7S2W0</accession>
<dbReference type="Pfam" id="PF00126">
    <property type="entry name" value="HTH_1"/>
    <property type="match status" value="1"/>
</dbReference>